<proteinExistence type="predicted"/>
<accession>A0ABN8N8T6</accession>
<dbReference type="EMBL" id="CALNXK010000009">
    <property type="protein sequence ID" value="CAH3041882.1"/>
    <property type="molecule type" value="Genomic_DNA"/>
</dbReference>
<feature type="region of interest" description="Disordered" evidence="1">
    <location>
        <begin position="625"/>
        <end position="647"/>
    </location>
</feature>
<comment type="caution">
    <text evidence="2">The sequence shown here is derived from an EMBL/GenBank/DDBJ whole genome shotgun (WGS) entry which is preliminary data.</text>
</comment>
<keyword evidence="3" id="KW-1185">Reference proteome</keyword>
<gene>
    <name evidence="2" type="ORF">PLOB_00047978</name>
</gene>
<reference evidence="2 3" key="1">
    <citation type="submission" date="2022-05" db="EMBL/GenBank/DDBJ databases">
        <authorList>
            <consortium name="Genoscope - CEA"/>
            <person name="William W."/>
        </authorList>
    </citation>
    <scope>NUCLEOTIDE SEQUENCE [LARGE SCALE GENOMIC DNA]</scope>
</reference>
<evidence type="ECO:0008006" key="4">
    <source>
        <dbReference type="Google" id="ProtNLM"/>
    </source>
</evidence>
<protein>
    <recommendedName>
        <fullName evidence="4">Apolipoprotein B</fullName>
    </recommendedName>
</protein>
<feature type="non-terminal residue" evidence="2">
    <location>
        <position position="1"/>
    </location>
</feature>
<evidence type="ECO:0000313" key="3">
    <source>
        <dbReference type="Proteomes" id="UP001159405"/>
    </source>
</evidence>
<dbReference type="Proteomes" id="UP001159405">
    <property type="component" value="Unassembled WGS sequence"/>
</dbReference>
<evidence type="ECO:0000256" key="1">
    <source>
        <dbReference type="SAM" id="MobiDB-lite"/>
    </source>
</evidence>
<name>A0ABN8N8T6_9CNID</name>
<feature type="compositionally biased region" description="Basic residues" evidence="1">
    <location>
        <begin position="630"/>
        <end position="644"/>
    </location>
</feature>
<organism evidence="2 3">
    <name type="scientific">Porites lobata</name>
    <dbReference type="NCBI Taxonomy" id="104759"/>
    <lineage>
        <taxon>Eukaryota</taxon>
        <taxon>Metazoa</taxon>
        <taxon>Cnidaria</taxon>
        <taxon>Anthozoa</taxon>
        <taxon>Hexacorallia</taxon>
        <taxon>Scleractinia</taxon>
        <taxon>Fungiina</taxon>
        <taxon>Poritidae</taxon>
        <taxon>Porites</taxon>
    </lineage>
</organism>
<sequence>ATSGNIALDDHNGIVNGSYTFLKHFDIKLNGKKVYDCNDANHAVNIKNLLEYSPSYAEQTASNEFYYLDTTRHPEETRFTKRQVTHRRNAANNADEAGLMLDAVVANYNNGFALRTALLGASAIVHTEIPLNRYSFFEMLENKLLPNTRVEINFEIESDGNLIWQAGANCRVVITRMQLYVPRITFNSQGQSAYMSQYLKPHKWTYLRENIERSNSSQQRAGHFRISSGISKPRHVFVFIINDANIDAQTVNPFLYNTFSVSTDERTLSNCHLEVGNGNEYPEIHYTPSTNMTRVFRDVLKYVHKNNEYGEGSLLNISNFKTLFPFLYFDLTKQKMDTKDGTTKLTFKYELSGTTAAADSIYALTLYEQDVELIQKDVMTTYHPYGVSLSKGQLRKIAIAYNKKSPITIRLTKNELSGPHELMLTKTQINKLKRAISNKTGSDIKFSKPQIRNAVKQGGSLWGSLINLGSRLLPMAMPLAKKAIAPLATGALSGLASLGVDKIFGKGQRGGFLIPQDKINQLIAYKHLLSTGQKRDILNALQTGNGLVIRPTQKQSGGFLGTLLASIGVPLLLKALTGKGTQVDKTGSPANTTPVYVPDTITGHGRYNPYPYRSPPFNGTWENPVGAGLKNKKKNKKRAQKKGKGLLLGKNSPFNSIPILGTIL</sequence>
<evidence type="ECO:0000313" key="2">
    <source>
        <dbReference type="EMBL" id="CAH3041882.1"/>
    </source>
</evidence>